<protein>
    <submittedName>
        <fullName evidence="2">HD domain-containing protein</fullName>
    </submittedName>
</protein>
<organism evidence="2 3">
    <name type="scientific">Bacillus arachidis</name>
    <dbReference type="NCBI Taxonomy" id="2819290"/>
    <lineage>
        <taxon>Bacteria</taxon>
        <taxon>Bacillati</taxon>
        <taxon>Bacillota</taxon>
        <taxon>Bacilli</taxon>
        <taxon>Bacillales</taxon>
        <taxon>Bacillaceae</taxon>
        <taxon>Bacillus</taxon>
    </lineage>
</organism>
<sequence>MQITDSIYGRVSIQDRDIIELIKTKAFQRLAHIKQQGHTYYLHPNATHTRIEHSIGVYVLVNKVITHLTTISDIDLTEYEQKVVSIVALLHDIGHGPYSHCFQRISGQDHGDWTIQIIQEDRDVRTILERTPNLLEDVIKALSEENSFPIIDELLFCSLGMDQLDFWNRDLYYSSLQVERIPIEKLISTMRMVNQKLVIEESGVPYIEHLVKVKNALYHNGFGHPFVVGKDLLFQLIFQKIKEDNISFYSPQLQNFFQKREKELEVKDFVHLVDEVILNEMKYFAVSEHEQLAELAQLYLSKSRSVDWESGLEGDFACYKKEVRYISEVMKEKKGYSSYIGGIYINKNSHSMDILELSKYIQEMVALPKREYMYYL</sequence>
<dbReference type="RefSeq" id="WP_208017547.1">
    <property type="nucleotide sequence ID" value="NZ_JAGDQJ010000011.1"/>
</dbReference>
<gene>
    <name evidence="2" type="ORF">J4P90_10290</name>
</gene>
<name>A0ABS3NXH4_9BACI</name>
<keyword evidence="3" id="KW-1185">Reference proteome</keyword>
<dbReference type="InterPro" id="IPR006674">
    <property type="entry name" value="HD_domain"/>
</dbReference>
<dbReference type="PANTHER" id="PTHR11373">
    <property type="entry name" value="DEOXYNUCLEOSIDE TRIPHOSPHATE TRIPHOSPHOHYDROLASE"/>
    <property type="match status" value="1"/>
</dbReference>
<dbReference type="InterPro" id="IPR003607">
    <property type="entry name" value="HD/PDEase_dom"/>
</dbReference>
<dbReference type="Gene3D" id="1.10.3210.10">
    <property type="entry name" value="Hypothetical protein af1432"/>
    <property type="match status" value="1"/>
</dbReference>
<dbReference type="SUPFAM" id="SSF109604">
    <property type="entry name" value="HD-domain/PDEase-like"/>
    <property type="match status" value="1"/>
</dbReference>
<proteinExistence type="predicted"/>
<evidence type="ECO:0000313" key="2">
    <source>
        <dbReference type="EMBL" id="MBO1625629.1"/>
    </source>
</evidence>
<dbReference type="InterPro" id="IPR050135">
    <property type="entry name" value="dGTPase-like"/>
</dbReference>
<evidence type="ECO:0000259" key="1">
    <source>
        <dbReference type="Pfam" id="PF01966"/>
    </source>
</evidence>
<comment type="caution">
    <text evidence="2">The sequence shown here is derived from an EMBL/GenBank/DDBJ whole genome shotgun (WGS) entry which is preliminary data.</text>
</comment>
<dbReference type="Pfam" id="PF01966">
    <property type="entry name" value="HD"/>
    <property type="match status" value="1"/>
</dbReference>
<dbReference type="EMBL" id="JAGDQJ010000011">
    <property type="protein sequence ID" value="MBO1625629.1"/>
    <property type="molecule type" value="Genomic_DNA"/>
</dbReference>
<dbReference type="CDD" id="cd00077">
    <property type="entry name" value="HDc"/>
    <property type="match status" value="1"/>
</dbReference>
<dbReference type="PANTHER" id="PTHR11373:SF4">
    <property type="entry name" value="DEOXYNUCLEOSIDE TRIPHOSPHATE TRIPHOSPHOHYDROLASE SAMHD1"/>
    <property type="match status" value="1"/>
</dbReference>
<reference evidence="2 3" key="1">
    <citation type="submission" date="2021-03" db="EMBL/GenBank/DDBJ databases">
        <title>Identification of novel Bacillus strains.</title>
        <authorList>
            <person name="Xiao Z."/>
            <person name="Li Y."/>
            <person name="Shen J."/>
        </authorList>
    </citation>
    <scope>NUCLEOTIDE SEQUENCE [LARGE SCALE GENOMIC DNA]</scope>
    <source>
        <strain evidence="2 3">SY8</strain>
    </source>
</reference>
<accession>A0ABS3NXH4</accession>
<dbReference type="Proteomes" id="UP000677611">
    <property type="component" value="Unassembled WGS sequence"/>
</dbReference>
<evidence type="ECO:0000313" key="3">
    <source>
        <dbReference type="Proteomes" id="UP000677611"/>
    </source>
</evidence>
<feature type="domain" description="HD" evidence="1">
    <location>
        <begin position="50"/>
        <end position="152"/>
    </location>
</feature>